<evidence type="ECO:0000256" key="1">
    <source>
        <dbReference type="SAM" id="MobiDB-lite"/>
    </source>
</evidence>
<organism evidence="2">
    <name type="scientific">marine sediment metagenome</name>
    <dbReference type="NCBI Taxonomy" id="412755"/>
    <lineage>
        <taxon>unclassified sequences</taxon>
        <taxon>metagenomes</taxon>
        <taxon>ecological metagenomes</taxon>
    </lineage>
</organism>
<sequence length="75" mass="7842">MNKTTMLLCAVSAVLGALVAIGLYDPPETEPKTAAQEADEGAPVRITIGSPAAPRTESQGLEDLTPEERVSVTVY</sequence>
<gene>
    <name evidence="2" type="ORF">S01H1_85196</name>
</gene>
<feature type="compositionally biased region" description="Basic and acidic residues" evidence="1">
    <location>
        <begin position="66"/>
        <end position="75"/>
    </location>
</feature>
<accession>X0XXR8</accession>
<proteinExistence type="predicted"/>
<feature type="non-terminal residue" evidence="2">
    <location>
        <position position="75"/>
    </location>
</feature>
<dbReference type="AlphaFoldDB" id="X0XXR8"/>
<name>X0XXR8_9ZZZZ</name>
<evidence type="ECO:0000313" key="2">
    <source>
        <dbReference type="EMBL" id="GAG48219.1"/>
    </source>
</evidence>
<feature type="region of interest" description="Disordered" evidence="1">
    <location>
        <begin position="30"/>
        <end position="75"/>
    </location>
</feature>
<protein>
    <submittedName>
        <fullName evidence="2">Uncharacterized protein</fullName>
    </submittedName>
</protein>
<reference evidence="2" key="1">
    <citation type="journal article" date="2014" name="Front. Microbiol.">
        <title>High frequency of phylogenetically diverse reductive dehalogenase-homologous genes in deep subseafloor sedimentary metagenomes.</title>
        <authorList>
            <person name="Kawai M."/>
            <person name="Futagami T."/>
            <person name="Toyoda A."/>
            <person name="Takaki Y."/>
            <person name="Nishi S."/>
            <person name="Hori S."/>
            <person name="Arai W."/>
            <person name="Tsubouchi T."/>
            <person name="Morono Y."/>
            <person name="Uchiyama I."/>
            <person name="Ito T."/>
            <person name="Fujiyama A."/>
            <person name="Inagaki F."/>
            <person name="Takami H."/>
        </authorList>
    </citation>
    <scope>NUCLEOTIDE SEQUENCE</scope>
    <source>
        <strain evidence="2">Expedition CK06-06</strain>
    </source>
</reference>
<comment type="caution">
    <text evidence="2">The sequence shown here is derived from an EMBL/GenBank/DDBJ whole genome shotgun (WGS) entry which is preliminary data.</text>
</comment>
<dbReference type="EMBL" id="BARS01058413">
    <property type="protein sequence ID" value="GAG48219.1"/>
    <property type="molecule type" value="Genomic_DNA"/>
</dbReference>